<name>A0A7J7KE16_BUGNE</name>
<comment type="subcellular location">
    <subcellularLocation>
        <location evidence="1">Membrane</location>
    </subcellularLocation>
</comment>
<evidence type="ECO:0000259" key="11">
    <source>
        <dbReference type="PROSITE" id="PS50081"/>
    </source>
</evidence>
<reference evidence="14" key="1">
    <citation type="submission" date="2020-06" db="EMBL/GenBank/DDBJ databases">
        <title>Draft genome of Bugula neritina, a colonial animal packing powerful symbionts and potential medicines.</title>
        <authorList>
            <person name="Rayko M."/>
        </authorList>
    </citation>
    <scope>NUCLEOTIDE SEQUENCE [LARGE SCALE GENOMIC DNA]</scope>
    <source>
        <strain evidence="14">Kwan_BN1</strain>
    </source>
</reference>
<dbReference type="Gene3D" id="2.30.42.10">
    <property type="match status" value="1"/>
</dbReference>
<evidence type="ECO:0000256" key="6">
    <source>
        <dbReference type="ARBA" id="ARBA00023121"/>
    </source>
</evidence>
<dbReference type="GO" id="GO:0005739">
    <property type="term" value="C:mitochondrion"/>
    <property type="evidence" value="ECO:0007669"/>
    <property type="project" value="GOC"/>
</dbReference>
<dbReference type="PROSITE" id="PS51847">
    <property type="entry name" value="SMP"/>
    <property type="match status" value="1"/>
</dbReference>
<keyword evidence="10" id="KW-0732">Signal</keyword>
<evidence type="ECO:0000313" key="15">
    <source>
        <dbReference type="Proteomes" id="UP000593567"/>
    </source>
</evidence>
<dbReference type="PANTHER" id="PTHR21519">
    <property type="entry name" value="PDZ DOMAIN-CONTAINING PROTEIN 8"/>
    <property type="match status" value="1"/>
</dbReference>
<feature type="coiled-coil region" evidence="8">
    <location>
        <begin position="823"/>
        <end position="850"/>
    </location>
</feature>
<dbReference type="CDD" id="cd21674">
    <property type="entry name" value="SMP_PDZD8"/>
    <property type="match status" value="1"/>
</dbReference>
<evidence type="ECO:0000256" key="3">
    <source>
        <dbReference type="ARBA" id="ARBA00022723"/>
    </source>
</evidence>
<dbReference type="SUPFAM" id="SSF57889">
    <property type="entry name" value="Cysteine-rich domain"/>
    <property type="match status" value="1"/>
</dbReference>
<dbReference type="CDD" id="cd20825">
    <property type="entry name" value="C1_PDZD8"/>
    <property type="match status" value="1"/>
</dbReference>
<evidence type="ECO:0000256" key="5">
    <source>
        <dbReference type="ARBA" id="ARBA00023055"/>
    </source>
</evidence>
<feature type="compositionally biased region" description="Polar residues" evidence="9">
    <location>
        <begin position="528"/>
        <end position="538"/>
    </location>
</feature>
<keyword evidence="8" id="KW-0175">Coiled coil</keyword>
<evidence type="ECO:0000256" key="4">
    <source>
        <dbReference type="ARBA" id="ARBA00022833"/>
    </source>
</evidence>
<feature type="domain" description="SMP-LTD" evidence="13">
    <location>
        <begin position="51"/>
        <end position="258"/>
    </location>
</feature>
<dbReference type="InterPro" id="IPR031468">
    <property type="entry name" value="SMP_LBD"/>
</dbReference>
<evidence type="ECO:0000259" key="13">
    <source>
        <dbReference type="PROSITE" id="PS51847"/>
    </source>
</evidence>
<feature type="domain" description="Phorbol-ester/DAG-type" evidence="11">
    <location>
        <begin position="628"/>
        <end position="678"/>
    </location>
</feature>
<feature type="region of interest" description="Disordered" evidence="9">
    <location>
        <begin position="386"/>
        <end position="447"/>
    </location>
</feature>
<dbReference type="InterPro" id="IPR002219">
    <property type="entry name" value="PKC_DAG/PE"/>
</dbReference>
<comment type="caution">
    <text evidence="14">The sequence shown here is derived from an EMBL/GenBank/DDBJ whole genome shotgun (WGS) entry which is preliminary data.</text>
</comment>
<organism evidence="14 15">
    <name type="scientific">Bugula neritina</name>
    <name type="common">Brown bryozoan</name>
    <name type="synonym">Sertularia neritina</name>
    <dbReference type="NCBI Taxonomy" id="10212"/>
    <lineage>
        <taxon>Eukaryota</taxon>
        <taxon>Metazoa</taxon>
        <taxon>Spiralia</taxon>
        <taxon>Lophotrochozoa</taxon>
        <taxon>Bryozoa</taxon>
        <taxon>Gymnolaemata</taxon>
        <taxon>Cheilostomatida</taxon>
        <taxon>Flustrina</taxon>
        <taxon>Buguloidea</taxon>
        <taxon>Bugulidae</taxon>
        <taxon>Bugula</taxon>
    </lineage>
</organism>
<evidence type="ECO:0000256" key="8">
    <source>
        <dbReference type="SAM" id="Coils"/>
    </source>
</evidence>
<dbReference type="Gene3D" id="3.30.60.20">
    <property type="match status" value="1"/>
</dbReference>
<dbReference type="GO" id="GO:0051560">
    <property type="term" value="P:mitochondrial calcium ion homeostasis"/>
    <property type="evidence" value="ECO:0007669"/>
    <property type="project" value="InterPro"/>
</dbReference>
<dbReference type="GO" id="GO:0044233">
    <property type="term" value="C:mitochondria-associated endoplasmic reticulum membrane contact site"/>
    <property type="evidence" value="ECO:0007669"/>
    <property type="project" value="InterPro"/>
</dbReference>
<feature type="signal peptide" evidence="10">
    <location>
        <begin position="1"/>
        <end position="18"/>
    </location>
</feature>
<feature type="compositionally biased region" description="Polar residues" evidence="9">
    <location>
        <begin position="913"/>
        <end position="929"/>
    </location>
</feature>
<dbReference type="InterPro" id="IPR036034">
    <property type="entry name" value="PDZ_sf"/>
</dbReference>
<evidence type="ECO:0000256" key="9">
    <source>
        <dbReference type="SAM" id="MobiDB-lite"/>
    </source>
</evidence>
<gene>
    <name evidence="14" type="ORF">EB796_004780</name>
</gene>
<evidence type="ECO:0000256" key="1">
    <source>
        <dbReference type="ARBA" id="ARBA00004370"/>
    </source>
</evidence>
<feature type="region of interest" description="Disordered" evidence="9">
    <location>
        <begin position="528"/>
        <end position="549"/>
    </location>
</feature>
<sequence length="982" mass="108911">MLALLLLVILYLTNIYQGTSLPNPVKTEEFTPSQIPKSLAEFCAERVSHDSSERADVGVNLVLMFLFQEMKNTDQLRKWFKEKVEVELQEIKCHPALRYVLRDLRLKSFDLGSSLPMVKLVKVNTEPEVKADGRIETLDLILDISYSGQATVSLHALVSFDRNLMFSCKVMSLSGQGRLRFTRHPYTNWSFSFISEPTISLDLKSNVNGRSVPQIKRVIRKKHTLPAYKIRIKPFFGAAMYTQSVSRRLPNLSQALEVIVVSASRLVFDYANSSGIFAVISSDSEKYLPKLPYTEHSTTVMLSGPPNQRANGLSIKKSTHRLTKKDAIIVDKVKQGSAAGLAGLVKGDIITHINSELLTIMSSSHTKFLLTDPSAESVLVTLSRCKSPKPELSNQSESPPVKVENSTQSIANSEQADSEDSSVYIRDKEKRKRSRSPDRESTSLISSITSRSLRVSATSRITSTVSTEGPEATFSDKFDMKLESQHLYVNIALFSINSLLSVSANGAEDSLIGYTSVSVPDILGQCSSSPTDRTQISVRLSPPPDLDHNPAVIGAREMDISKCYGDITLEFYAPEYKQSDAEPPKVPDAVEDSEFADVDIVPPVANLSTQAASFRTDSDTDSLTASFLHSFRDQAFTQAISCNFCSKKIWMKKAVKCDECHMIIHKKCIARCQTSTTCSREPIIQLASSRESISSHLPEEHPRKLSRTSSSAFGKLRRRKNRNKSGEVGQPPSQPNLNVVTKSTIEGFESSSDEEQSRSHLPHRSNMNAADSLESSSEDDAEFEIQFMKDYLSKQGGQSAQEENSDELVIIAAKQMGKELFASLEIEERKTKLEAMVEKLQLEIQMVSNVRDEHHRSLKSTATAPQRQLISSRIKKADEKMQALAVLLVHYYSGLQDCAEQIEKGNYSTLKRNSQNADFDGSSNHQLEGSTGGTWDNEPSVKLDQQSTDSSSMDSSSLEQQVKPMSDPVAIPHTVSPSLKNS</sequence>
<dbReference type="Proteomes" id="UP000593567">
    <property type="component" value="Unassembled WGS sequence"/>
</dbReference>
<feature type="chain" id="PRO_5029733475" description="PDZD8" evidence="10">
    <location>
        <begin position="19"/>
        <end position="982"/>
    </location>
</feature>
<dbReference type="PROSITE" id="PS50106">
    <property type="entry name" value="PDZ"/>
    <property type="match status" value="1"/>
</dbReference>
<keyword evidence="3" id="KW-0479">Metal-binding</keyword>
<dbReference type="InterPro" id="IPR046349">
    <property type="entry name" value="C1-like_sf"/>
</dbReference>
<dbReference type="InterPro" id="IPR041489">
    <property type="entry name" value="PDZ_6"/>
</dbReference>
<keyword evidence="7" id="KW-0472">Membrane</keyword>
<accession>A0A7J7KE16</accession>
<feature type="domain" description="PDZ" evidence="12">
    <location>
        <begin position="299"/>
        <end position="367"/>
    </location>
</feature>
<keyword evidence="6" id="KW-0446">Lipid-binding</keyword>
<evidence type="ECO:0008006" key="16">
    <source>
        <dbReference type="Google" id="ProtNLM"/>
    </source>
</evidence>
<dbReference type="GO" id="GO:0008289">
    <property type="term" value="F:lipid binding"/>
    <property type="evidence" value="ECO:0007669"/>
    <property type="project" value="UniProtKB-KW"/>
</dbReference>
<dbReference type="Pfam" id="PF17820">
    <property type="entry name" value="PDZ_6"/>
    <property type="match status" value="1"/>
</dbReference>
<dbReference type="SUPFAM" id="SSF50156">
    <property type="entry name" value="PDZ domain-like"/>
    <property type="match status" value="1"/>
</dbReference>
<dbReference type="InterPro" id="IPR001478">
    <property type="entry name" value="PDZ"/>
</dbReference>
<keyword evidence="4" id="KW-0862">Zinc</keyword>
<dbReference type="OrthoDB" id="10004596at2759"/>
<evidence type="ECO:0000259" key="12">
    <source>
        <dbReference type="PROSITE" id="PS50106"/>
    </source>
</evidence>
<dbReference type="PROSITE" id="PS50081">
    <property type="entry name" value="ZF_DAG_PE_2"/>
    <property type="match status" value="1"/>
</dbReference>
<feature type="region of interest" description="Disordered" evidence="9">
    <location>
        <begin position="689"/>
        <end position="779"/>
    </location>
</feature>
<feature type="compositionally biased region" description="Low complexity" evidence="9">
    <location>
        <begin position="944"/>
        <end position="961"/>
    </location>
</feature>
<feature type="compositionally biased region" description="Polar residues" evidence="9">
    <location>
        <begin position="735"/>
        <end position="744"/>
    </location>
</feature>
<feature type="region of interest" description="Disordered" evidence="9">
    <location>
        <begin position="913"/>
        <end position="982"/>
    </location>
</feature>
<evidence type="ECO:0000313" key="14">
    <source>
        <dbReference type="EMBL" id="KAF6036902.1"/>
    </source>
</evidence>
<evidence type="ECO:0000256" key="7">
    <source>
        <dbReference type="ARBA" id="ARBA00023136"/>
    </source>
</evidence>
<dbReference type="GO" id="GO:0006869">
    <property type="term" value="P:lipid transport"/>
    <property type="evidence" value="ECO:0007669"/>
    <property type="project" value="UniProtKB-KW"/>
</dbReference>
<dbReference type="GO" id="GO:0016020">
    <property type="term" value="C:membrane"/>
    <property type="evidence" value="ECO:0007669"/>
    <property type="project" value="UniProtKB-SubCell"/>
</dbReference>
<proteinExistence type="predicted"/>
<dbReference type="AlphaFoldDB" id="A0A7J7KE16"/>
<dbReference type="Pfam" id="PF26547">
    <property type="entry name" value="PDZD8_N"/>
    <property type="match status" value="1"/>
</dbReference>
<dbReference type="SMART" id="SM00109">
    <property type="entry name" value="C1"/>
    <property type="match status" value="1"/>
</dbReference>
<keyword evidence="5" id="KW-0445">Lipid transport</keyword>
<evidence type="ECO:0000256" key="10">
    <source>
        <dbReference type="SAM" id="SignalP"/>
    </source>
</evidence>
<keyword evidence="2" id="KW-0813">Transport</keyword>
<dbReference type="SMART" id="SM00228">
    <property type="entry name" value="PDZ"/>
    <property type="match status" value="1"/>
</dbReference>
<dbReference type="InterPro" id="IPR039275">
    <property type="entry name" value="PDZD8"/>
</dbReference>
<dbReference type="PROSITE" id="PS00479">
    <property type="entry name" value="ZF_DAG_PE_1"/>
    <property type="match status" value="1"/>
</dbReference>
<dbReference type="PANTHER" id="PTHR21519:SF1">
    <property type="entry name" value="PDZ DOMAIN-CONTAINING PROTEIN 8"/>
    <property type="match status" value="1"/>
</dbReference>
<dbReference type="EMBL" id="VXIV02000649">
    <property type="protein sequence ID" value="KAF6036902.1"/>
    <property type="molecule type" value="Genomic_DNA"/>
</dbReference>
<dbReference type="GO" id="GO:0046872">
    <property type="term" value="F:metal ion binding"/>
    <property type="evidence" value="ECO:0007669"/>
    <property type="project" value="UniProtKB-KW"/>
</dbReference>
<feature type="compositionally biased region" description="Polar residues" evidence="9">
    <location>
        <begin position="392"/>
        <end position="415"/>
    </location>
</feature>
<protein>
    <recommendedName>
        <fullName evidence="16">PDZD8</fullName>
    </recommendedName>
</protein>
<keyword evidence="15" id="KW-1185">Reference proteome</keyword>
<dbReference type="GO" id="GO:1990456">
    <property type="term" value="P:mitochondrion-endoplasmic reticulum membrane tethering"/>
    <property type="evidence" value="ECO:0007669"/>
    <property type="project" value="InterPro"/>
</dbReference>
<evidence type="ECO:0000256" key="2">
    <source>
        <dbReference type="ARBA" id="ARBA00022448"/>
    </source>
</evidence>
<dbReference type="InterPro" id="IPR058801">
    <property type="entry name" value="PDZD8_N"/>
</dbReference>